<feature type="compositionally biased region" description="Low complexity" evidence="5">
    <location>
        <begin position="766"/>
        <end position="777"/>
    </location>
</feature>
<dbReference type="GO" id="GO:0030198">
    <property type="term" value="P:extracellular matrix organization"/>
    <property type="evidence" value="ECO:0007669"/>
    <property type="project" value="TreeGrafter"/>
</dbReference>
<protein>
    <recommendedName>
        <fullName evidence="6">PLAC domain-containing protein</fullName>
    </recommendedName>
</protein>
<evidence type="ECO:0000256" key="1">
    <source>
        <dbReference type="ARBA" id="ARBA00004613"/>
    </source>
</evidence>
<dbReference type="InterPro" id="IPR000884">
    <property type="entry name" value="TSP1_rpt"/>
</dbReference>
<dbReference type="AlphaFoldDB" id="A0AAD9NVU4"/>
<feature type="compositionally biased region" description="Basic and acidic residues" evidence="5">
    <location>
        <begin position="712"/>
        <end position="728"/>
    </location>
</feature>
<dbReference type="GO" id="GO:0005576">
    <property type="term" value="C:extracellular region"/>
    <property type="evidence" value="ECO:0007669"/>
    <property type="project" value="UniProtKB-SubCell"/>
</dbReference>
<dbReference type="Proteomes" id="UP001209878">
    <property type="component" value="Unassembled WGS sequence"/>
</dbReference>
<dbReference type="GO" id="GO:0004222">
    <property type="term" value="F:metalloendopeptidase activity"/>
    <property type="evidence" value="ECO:0007669"/>
    <property type="project" value="TreeGrafter"/>
</dbReference>
<keyword evidence="3" id="KW-0732">Signal</keyword>
<evidence type="ECO:0000313" key="7">
    <source>
        <dbReference type="EMBL" id="KAK2183041.1"/>
    </source>
</evidence>
<feature type="region of interest" description="Disordered" evidence="5">
    <location>
        <begin position="698"/>
        <end position="783"/>
    </location>
</feature>
<dbReference type="InterPro" id="IPR010909">
    <property type="entry name" value="PLAC"/>
</dbReference>
<keyword evidence="4" id="KW-0677">Repeat</keyword>
<dbReference type="FunFam" id="2.20.100.10:FF:000005">
    <property type="entry name" value="ADAM metallopeptidase with thrombospondin type 1 motif 9"/>
    <property type="match status" value="3"/>
</dbReference>
<dbReference type="Gene3D" id="2.20.100.10">
    <property type="entry name" value="Thrombospondin type-1 (TSP1) repeat"/>
    <property type="match status" value="6"/>
</dbReference>
<name>A0AAD9NVU4_RIDPI</name>
<gene>
    <name evidence="7" type="ORF">NP493_326g02000</name>
</gene>
<dbReference type="GO" id="GO:0031012">
    <property type="term" value="C:extracellular matrix"/>
    <property type="evidence" value="ECO:0007669"/>
    <property type="project" value="TreeGrafter"/>
</dbReference>
<proteinExistence type="predicted"/>
<dbReference type="SMART" id="SM00209">
    <property type="entry name" value="TSP1"/>
    <property type="match status" value="6"/>
</dbReference>
<dbReference type="GO" id="GO:0006508">
    <property type="term" value="P:proteolysis"/>
    <property type="evidence" value="ECO:0007669"/>
    <property type="project" value="TreeGrafter"/>
</dbReference>
<evidence type="ECO:0000313" key="8">
    <source>
        <dbReference type="Proteomes" id="UP001209878"/>
    </source>
</evidence>
<dbReference type="Pfam" id="PF19030">
    <property type="entry name" value="TSP1_ADAMTS"/>
    <property type="match status" value="6"/>
</dbReference>
<comment type="subcellular location">
    <subcellularLocation>
        <location evidence="1">Secreted</location>
    </subcellularLocation>
</comment>
<feature type="compositionally biased region" description="Basic residues" evidence="5">
    <location>
        <begin position="134"/>
        <end position="149"/>
    </location>
</feature>
<feature type="region of interest" description="Disordered" evidence="5">
    <location>
        <begin position="69"/>
        <end position="174"/>
    </location>
</feature>
<keyword evidence="8" id="KW-1185">Reference proteome</keyword>
<comment type="caution">
    <text evidence="7">The sequence shown here is derived from an EMBL/GenBank/DDBJ whole genome shotgun (WGS) entry which is preliminary data.</text>
</comment>
<dbReference type="EMBL" id="JAODUO010000326">
    <property type="protein sequence ID" value="KAK2183041.1"/>
    <property type="molecule type" value="Genomic_DNA"/>
</dbReference>
<reference evidence="7" key="1">
    <citation type="journal article" date="2023" name="Mol. Biol. Evol.">
        <title>Third-Generation Sequencing Reveals the Adaptive Role of the Epigenome in Three Deep-Sea Polychaetes.</title>
        <authorList>
            <person name="Perez M."/>
            <person name="Aroh O."/>
            <person name="Sun Y."/>
            <person name="Lan Y."/>
            <person name="Juniper S.K."/>
            <person name="Young C.R."/>
            <person name="Angers B."/>
            <person name="Qian P.Y."/>
        </authorList>
    </citation>
    <scope>NUCLEOTIDE SEQUENCE</scope>
    <source>
        <strain evidence="7">R07B-5</strain>
    </source>
</reference>
<evidence type="ECO:0000256" key="4">
    <source>
        <dbReference type="ARBA" id="ARBA00022737"/>
    </source>
</evidence>
<feature type="domain" description="PLAC" evidence="6">
    <location>
        <begin position="785"/>
        <end position="822"/>
    </location>
</feature>
<evidence type="ECO:0000259" key="6">
    <source>
        <dbReference type="PROSITE" id="PS50900"/>
    </source>
</evidence>
<evidence type="ECO:0000256" key="3">
    <source>
        <dbReference type="ARBA" id="ARBA00022729"/>
    </source>
</evidence>
<organism evidence="7 8">
    <name type="scientific">Ridgeia piscesae</name>
    <name type="common">Tubeworm</name>
    <dbReference type="NCBI Taxonomy" id="27915"/>
    <lineage>
        <taxon>Eukaryota</taxon>
        <taxon>Metazoa</taxon>
        <taxon>Spiralia</taxon>
        <taxon>Lophotrochozoa</taxon>
        <taxon>Annelida</taxon>
        <taxon>Polychaeta</taxon>
        <taxon>Sedentaria</taxon>
        <taxon>Canalipalpata</taxon>
        <taxon>Sabellida</taxon>
        <taxon>Siboglinidae</taxon>
        <taxon>Ridgeia</taxon>
    </lineage>
</organism>
<evidence type="ECO:0000256" key="5">
    <source>
        <dbReference type="SAM" id="MobiDB-lite"/>
    </source>
</evidence>
<feature type="region of interest" description="Disordered" evidence="5">
    <location>
        <begin position="1"/>
        <end position="36"/>
    </location>
</feature>
<dbReference type="Pfam" id="PF08686">
    <property type="entry name" value="PLAC"/>
    <property type="match status" value="1"/>
</dbReference>
<dbReference type="InterPro" id="IPR050439">
    <property type="entry name" value="ADAMTS_ADAMTS-like"/>
</dbReference>
<dbReference type="PROSITE" id="PS50092">
    <property type="entry name" value="TSP1"/>
    <property type="match status" value="5"/>
</dbReference>
<dbReference type="InterPro" id="IPR036383">
    <property type="entry name" value="TSP1_rpt_sf"/>
</dbReference>
<dbReference type="PROSITE" id="PS50900">
    <property type="entry name" value="PLAC"/>
    <property type="match status" value="1"/>
</dbReference>
<dbReference type="PANTHER" id="PTHR13723">
    <property type="entry name" value="ADAMTS A DISINTEGRIN AND METALLOPROTEASE WITH THROMBOSPONDIN MOTIFS PROTEASE"/>
    <property type="match status" value="1"/>
</dbReference>
<dbReference type="SUPFAM" id="SSF82895">
    <property type="entry name" value="TSP-1 type 1 repeat"/>
    <property type="match status" value="5"/>
</dbReference>
<evidence type="ECO:0000256" key="2">
    <source>
        <dbReference type="ARBA" id="ARBA00022525"/>
    </source>
</evidence>
<keyword evidence="2" id="KW-0964">Secreted</keyword>
<feature type="compositionally biased region" description="Low complexity" evidence="5">
    <location>
        <begin position="8"/>
        <end position="23"/>
    </location>
</feature>
<accession>A0AAD9NVU4</accession>
<dbReference type="PANTHER" id="PTHR13723:SF281">
    <property type="entry name" value="PAPILIN"/>
    <property type="match status" value="1"/>
</dbReference>
<sequence length="826" mass="91045">MYHYTIPTAKKNTSASAATSQKKSVGRPSKQPARTVVVRPAMVKSNMSVPVTDQVQSDDVQYRDSYRTSLNKARRPQQLHDVASQGGPARPTTNARVRAETNPRSPPSYTRVEPQAPKLAQSYESRSVVDRSKPPMRRGKNHRRRHRTQVRPGGSTSVAGALGGQQRGVTGRRRGGSYDAQLRAYRIRLQQQQQRKQLMEKMTGTRSPRQPYHYYGNMPGYIPPAFGSPMPSVGVGLPMRTGPGVGLPVQANQPFAGQAMQPQPAIAPYPIPVSGASYAMPQTSMLGQPGSPYQVPSVPRVVYVAPAANQPLQSNGVPLVVKADPYQRHMGVQPLQAPSVIHQQQSVPLSGGQKRWTNLSTPSDYSWKISGFTKCSRSCGGGTQDTVIVCVLGSSQAIVTDDNCDRAKKPKKQSIQCRRSPCPPAWTAGNWSACSTSCGKGQQTRVVECQQRISSRLTVSVSASRCQASERKISVRTCNDDKPCHRWKLGPWGMCSVECGQGIHVRQVICVNADEKPIPENMCSAAKPKTNKPCDMGSCSHTWYYSPWSSECSADCGEGVYTRKVSCGADEEKCSTMRQPITQKPCKNQTPCGGLWFSGPWSKCSTSCGRGVVRRDVVCVKKLAKQFLTIVGDENCMMTERPITEQHCESLACMPQWYITDWSRCSKSCGVGVKTREIKCMDENQQVVNGCLTDKRPETRKECNTTPCPARTHADRQRPVYRSQHDSVKTYSAEQVAAYSQRHDRGRGQTRGSDDDTNSPTISSADGTYSDSGYSRSSGDRSYSRSHACRDIYKNCSLVLRARLCRSSYYRNLCCHTCATQGTTRR</sequence>